<proteinExistence type="predicted"/>
<dbReference type="InterPro" id="IPR003598">
    <property type="entry name" value="Ig_sub2"/>
</dbReference>
<dbReference type="PANTHER" id="PTHR10075:SF14">
    <property type="entry name" value="CELL ADHESION MOLECULE DSCAM2-RELATED"/>
    <property type="match status" value="1"/>
</dbReference>
<evidence type="ECO:0000313" key="5">
    <source>
        <dbReference type="EMBL" id="KAK3596412.1"/>
    </source>
</evidence>
<protein>
    <recommendedName>
        <fullName evidence="4">Ig-like domain-containing protein</fullName>
    </recommendedName>
</protein>
<dbReference type="InterPro" id="IPR036179">
    <property type="entry name" value="Ig-like_dom_sf"/>
</dbReference>
<reference evidence="5" key="1">
    <citation type="journal article" date="2021" name="Genome Biol. Evol.">
        <title>A High-Quality Reference Genome for a Parasitic Bivalve with Doubly Uniparental Inheritance (Bivalvia: Unionida).</title>
        <authorList>
            <person name="Smith C.H."/>
        </authorList>
    </citation>
    <scope>NUCLEOTIDE SEQUENCE</scope>
    <source>
        <strain evidence="5">CHS0354</strain>
    </source>
</reference>
<dbReference type="GO" id="GO:0030424">
    <property type="term" value="C:axon"/>
    <property type="evidence" value="ECO:0007669"/>
    <property type="project" value="TreeGrafter"/>
</dbReference>
<dbReference type="GO" id="GO:0005886">
    <property type="term" value="C:plasma membrane"/>
    <property type="evidence" value="ECO:0007669"/>
    <property type="project" value="TreeGrafter"/>
</dbReference>
<dbReference type="InterPro" id="IPR003599">
    <property type="entry name" value="Ig_sub"/>
</dbReference>
<organism evidence="5 6">
    <name type="scientific">Potamilus streckersoni</name>
    <dbReference type="NCBI Taxonomy" id="2493646"/>
    <lineage>
        <taxon>Eukaryota</taxon>
        <taxon>Metazoa</taxon>
        <taxon>Spiralia</taxon>
        <taxon>Lophotrochozoa</taxon>
        <taxon>Mollusca</taxon>
        <taxon>Bivalvia</taxon>
        <taxon>Autobranchia</taxon>
        <taxon>Heteroconchia</taxon>
        <taxon>Palaeoheterodonta</taxon>
        <taxon>Unionida</taxon>
        <taxon>Unionoidea</taxon>
        <taxon>Unionidae</taxon>
        <taxon>Ambleminae</taxon>
        <taxon>Lampsilini</taxon>
        <taxon>Potamilus</taxon>
    </lineage>
</organism>
<dbReference type="AlphaFoldDB" id="A0AAE0SQW7"/>
<dbReference type="PROSITE" id="PS50835">
    <property type="entry name" value="IG_LIKE"/>
    <property type="match status" value="3"/>
</dbReference>
<accession>A0AAE0SQW7</accession>
<dbReference type="GO" id="GO:0070593">
    <property type="term" value="P:dendrite self-avoidance"/>
    <property type="evidence" value="ECO:0007669"/>
    <property type="project" value="TreeGrafter"/>
</dbReference>
<dbReference type="FunFam" id="2.60.40.10:FF:000032">
    <property type="entry name" value="palladin isoform X1"/>
    <property type="match status" value="1"/>
</dbReference>
<reference evidence="5" key="3">
    <citation type="submission" date="2023-05" db="EMBL/GenBank/DDBJ databases">
        <authorList>
            <person name="Smith C.H."/>
        </authorList>
    </citation>
    <scope>NUCLEOTIDE SEQUENCE</scope>
    <source>
        <strain evidence="5">CHS0354</strain>
        <tissue evidence="5">Mantle</tissue>
    </source>
</reference>
<feature type="domain" description="Ig-like" evidence="4">
    <location>
        <begin position="1"/>
        <end position="58"/>
    </location>
</feature>
<dbReference type="Pfam" id="PF07679">
    <property type="entry name" value="I-set"/>
    <property type="match status" value="1"/>
</dbReference>
<dbReference type="GO" id="GO:0007411">
    <property type="term" value="P:axon guidance"/>
    <property type="evidence" value="ECO:0007669"/>
    <property type="project" value="TreeGrafter"/>
</dbReference>
<dbReference type="SUPFAM" id="SSF48726">
    <property type="entry name" value="Immunoglobulin"/>
    <property type="match status" value="3"/>
</dbReference>
<keyword evidence="1" id="KW-1015">Disulfide bond</keyword>
<dbReference type="InterPro" id="IPR013098">
    <property type="entry name" value="Ig_I-set"/>
</dbReference>
<dbReference type="InterPro" id="IPR007110">
    <property type="entry name" value="Ig-like_dom"/>
</dbReference>
<name>A0AAE0SQW7_9BIVA</name>
<dbReference type="InterPro" id="IPR013783">
    <property type="entry name" value="Ig-like_fold"/>
</dbReference>
<dbReference type="PANTHER" id="PTHR10075">
    <property type="entry name" value="BASIGIN RELATED"/>
    <property type="match status" value="1"/>
</dbReference>
<dbReference type="Gene3D" id="2.60.40.10">
    <property type="entry name" value="Immunoglobulins"/>
    <property type="match status" value="3"/>
</dbReference>
<reference evidence="5" key="2">
    <citation type="journal article" date="2021" name="Genome Biol. Evol.">
        <title>Developing a high-quality reference genome for a parasitic bivalve with doubly uniparental inheritance (Bivalvia: Unionida).</title>
        <authorList>
            <person name="Smith C.H."/>
        </authorList>
    </citation>
    <scope>NUCLEOTIDE SEQUENCE</scope>
    <source>
        <strain evidence="5">CHS0354</strain>
        <tissue evidence="5">Mantle</tissue>
    </source>
</reference>
<comment type="caution">
    <text evidence="5">The sequence shown here is derived from an EMBL/GenBank/DDBJ whole genome shotgun (WGS) entry which is preliminary data.</text>
</comment>
<sequence length="287" mass="32168">MPLLYRWTRSDAPLPQGYKLSDSNRILIIPNAKMEDEGNYTCHVLRVVGLVTASKSIYLVIQANPTFIIPLHDMHADEGSELIWRCEVRAKPWATYTWYKNSLTLTNVPREVEIRENVLWIRRLDKTRDSGMYQCIATNAFGSATSGAQLRVLSFKPNFVKNPLSPEILAGEGGNVTIDCAPEAAPFPDITWYKNGHDLKLIPGGDERVRMTIEGALVITKVNPADQGLYKCVATNINGESEMISMLTVASRVLLEVQRQNYKHGPGSFLQKGKTYNSTQHPQLTPH</sequence>
<evidence type="ECO:0000256" key="1">
    <source>
        <dbReference type="ARBA" id="ARBA00023157"/>
    </source>
</evidence>
<keyword evidence="2" id="KW-0393">Immunoglobulin domain</keyword>
<evidence type="ECO:0000259" key="4">
    <source>
        <dbReference type="PROSITE" id="PS50835"/>
    </source>
</evidence>
<dbReference type="EMBL" id="JAEAOA010001259">
    <property type="protein sequence ID" value="KAK3596412.1"/>
    <property type="molecule type" value="Genomic_DNA"/>
</dbReference>
<feature type="region of interest" description="Disordered" evidence="3">
    <location>
        <begin position="265"/>
        <end position="287"/>
    </location>
</feature>
<keyword evidence="6" id="KW-1185">Reference proteome</keyword>
<feature type="compositionally biased region" description="Polar residues" evidence="3">
    <location>
        <begin position="274"/>
        <end position="287"/>
    </location>
</feature>
<dbReference type="SMART" id="SM00408">
    <property type="entry name" value="IGc2"/>
    <property type="match status" value="3"/>
</dbReference>
<feature type="domain" description="Ig-like" evidence="4">
    <location>
        <begin position="65"/>
        <end position="154"/>
    </location>
</feature>
<dbReference type="GO" id="GO:0007156">
    <property type="term" value="P:homophilic cell adhesion via plasma membrane adhesion molecules"/>
    <property type="evidence" value="ECO:0007669"/>
    <property type="project" value="TreeGrafter"/>
</dbReference>
<dbReference type="Pfam" id="PF13927">
    <property type="entry name" value="Ig_3"/>
    <property type="match status" value="1"/>
</dbReference>
<dbReference type="SMART" id="SM00409">
    <property type="entry name" value="IG"/>
    <property type="match status" value="3"/>
</dbReference>
<dbReference type="GO" id="GO:0098632">
    <property type="term" value="F:cell-cell adhesion mediator activity"/>
    <property type="evidence" value="ECO:0007669"/>
    <property type="project" value="TreeGrafter"/>
</dbReference>
<gene>
    <name evidence="5" type="ORF">CHS0354_020659</name>
</gene>
<evidence type="ECO:0000313" key="6">
    <source>
        <dbReference type="Proteomes" id="UP001195483"/>
    </source>
</evidence>
<feature type="domain" description="Ig-like" evidence="4">
    <location>
        <begin position="157"/>
        <end position="250"/>
    </location>
</feature>
<dbReference type="CDD" id="cd00096">
    <property type="entry name" value="Ig"/>
    <property type="match status" value="1"/>
</dbReference>
<evidence type="ECO:0000256" key="2">
    <source>
        <dbReference type="ARBA" id="ARBA00023319"/>
    </source>
</evidence>
<dbReference type="Proteomes" id="UP001195483">
    <property type="component" value="Unassembled WGS sequence"/>
</dbReference>
<evidence type="ECO:0000256" key="3">
    <source>
        <dbReference type="SAM" id="MobiDB-lite"/>
    </source>
</evidence>